<evidence type="ECO:0000256" key="5">
    <source>
        <dbReference type="ARBA" id="ARBA00023141"/>
    </source>
</evidence>
<evidence type="ECO:0000313" key="10">
    <source>
        <dbReference type="EMBL" id="AQZ68935.1"/>
    </source>
</evidence>
<dbReference type="HAMAP" id="MF_00210">
    <property type="entry name" value="EPSP_synth"/>
    <property type="match status" value="1"/>
</dbReference>
<dbReference type="RefSeq" id="WP_080045325.1">
    <property type="nucleotide sequence ID" value="NZ_CP017717.1"/>
</dbReference>
<proteinExistence type="inferred from homology"/>
<feature type="region of interest" description="Disordered" evidence="8">
    <location>
        <begin position="336"/>
        <end position="374"/>
    </location>
</feature>
<comment type="caution">
    <text evidence="7">Lacks conserved residue(s) required for the propagation of feature annotation.</text>
</comment>
<dbReference type="InterPro" id="IPR023193">
    <property type="entry name" value="EPSP_synthase_CS"/>
</dbReference>
<comment type="subunit">
    <text evidence="7">Monomer.</text>
</comment>
<evidence type="ECO:0000256" key="1">
    <source>
        <dbReference type="ARBA" id="ARBA00004811"/>
    </source>
</evidence>
<dbReference type="GO" id="GO:0003866">
    <property type="term" value="F:3-phosphoshikimate 1-carboxyvinyltransferase activity"/>
    <property type="evidence" value="ECO:0007669"/>
    <property type="project" value="UniProtKB-UniRule"/>
</dbReference>
<name>A0A1V0AFF6_9ACTN</name>
<dbReference type="InterPro" id="IPR001986">
    <property type="entry name" value="Enolpyruvate_Tfrase_dom"/>
</dbReference>
<dbReference type="Gene3D" id="3.65.10.10">
    <property type="entry name" value="Enolpyruvate transferase domain"/>
    <property type="match status" value="2"/>
</dbReference>
<dbReference type="SUPFAM" id="SSF55205">
    <property type="entry name" value="EPT/RTPC-like"/>
    <property type="match status" value="1"/>
</dbReference>
<sequence>MPAPHWPAPTATTPVTAIVPLPGSKSVTNRALLLAALADGPGVVRQALRSRDADLMVAALRALGTTLTPMRETSAGVDWQVTPGPIRGGAHIDVGLAGTVMRFVPPVAALADGPVSFDGDPHARKRPMGPILDALRALGARIDNDALPFTISGPLAGGEVTLDASGSSQFVSGLLLAAARFEKGITIRHVGPPVPSLPHIEMTIEMLRAVGVRVDAGERDVWRVEPGPIAARDMTVEPDLSNAAPFLAAALVTGGTVTIPAWPLHTTQAGDALRDLLTTMGATVTRTPAHSTSPATTAAGVDATTAGSDPTATGSGATATGSGATAADLGTAAMGSGATATVSGTTTTGSGTTTTGSGTTTTGSGTTSTGPGTTDLVVTGTGHITGIDADLRDVGELTPTIAALAALASTPSRIRGVSHLRGHETDRLAALATEINRLGGDAEETDDGLIIRPRRLHGGTFHSYDDHRMATAGAVIGLAVPGVEVENIATTAKTLPEFVQMWTAMLEAR</sequence>
<evidence type="ECO:0000313" key="11">
    <source>
        <dbReference type="Proteomes" id="UP000190797"/>
    </source>
</evidence>
<feature type="binding site" evidence="7">
    <location>
        <position position="98"/>
    </location>
    <ligand>
        <name>phosphoenolpyruvate</name>
        <dbReference type="ChEBI" id="CHEBI:58702"/>
    </ligand>
</feature>
<feature type="binding site" evidence="7">
    <location>
        <position position="468"/>
    </location>
    <ligand>
        <name>phosphoenolpyruvate</name>
        <dbReference type="ChEBI" id="CHEBI:58702"/>
    </ligand>
</feature>
<feature type="active site" description="Proton acceptor" evidence="7">
    <location>
        <position position="396"/>
    </location>
</feature>
<reference evidence="11" key="1">
    <citation type="journal article" date="2017" name="Med. Chem. Commun.">
        <title>Nonomuraea sp. ATCC 55076 harbours the largest actinomycete chromosome to date and the kistamicin biosynthetic gene cluster.</title>
        <authorList>
            <person name="Nazari B."/>
            <person name="Forneris C.C."/>
            <person name="Gibson M.I."/>
            <person name="Moon K."/>
            <person name="Schramma K.R."/>
            <person name="Seyedsayamdost M.R."/>
        </authorList>
    </citation>
    <scope>NUCLEOTIDE SEQUENCE [LARGE SCALE GENOMIC DNA]</scope>
    <source>
        <strain evidence="11">ATCC 55076</strain>
    </source>
</reference>
<comment type="pathway">
    <text evidence="1 7">Metabolic intermediate biosynthesis; chorismate biosynthesis; chorismate from D-erythrose 4-phosphate and phosphoenolpyruvate: step 6/7.</text>
</comment>
<feature type="binding site" evidence="7">
    <location>
        <position position="167"/>
    </location>
    <ligand>
        <name>3-phosphoshikimate</name>
        <dbReference type="ChEBI" id="CHEBI:145989"/>
    </ligand>
</feature>
<evidence type="ECO:0000256" key="2">
    <source>
        <dbReference type="ARBA" id="ARBA00009948"/>
    </source>
</evidence>
<dbReference type="EC" id="2.5.1.19" evidence="7"/>
<dbReference type="AlphaFoldDB" id="A0A1V0AFF6"/>
<feature type="binding site" evidence="7">
    <location>
        <position position="126"/>
    </location>
    <ligand>
        <name>phosphoenolpyruvate</name>
        <dbReference type="ChEBI" id="CHEBI:58702"/>
    </ligand>
</feature>
<feature type="binding site" evidence="7">
    <location>
        <position position="493"/>
    </location>
    <ligand>
        <name>phosphoenolpyruvate</name>
        <dbReference type="ChEBI" id="CHEBI:58702"/>
    </ligand>
</feature>
<dbReference type="InterPro" id="IPR036968">
    <property type="entry name" value="Enolpyruvate_Tfrase_sf"/>
</dbReference>
<accession>A0A1V0AFF6</accession>
<dbReference type="PROSITE" id="PS00885">
    <property type="entry name" value="EPSP_SYNTHASE_2"/>
    <property type="match status" value="1"/>
</dbReference>
<feature type="domain" description="Enolpyruvate transferase" evidence="9">
    <location>
        <begin position="11"/>
        <end position="296"/>
    </location>
</feature>
<protein>
    <recommendedName>
        <fullName evidence="7">3-phosphoshikimate 1-carboxyvinyltransferase</fullName>
        <ecNumber evidence="7">2.5.1.19</ecNumber>
    </recommendedName>
    <alternativeName>
        <fullName evidence="7">5-enolpyruvylshikimate-3-phosphate synthase</fullName>
        <shortName evidence="7">EPSP synthase</shortName>
        <shortName evidence="7">EPSPS</shortName>
    </alternativeName>
</protein>
<feature type="binding site" evidence="7">
    <location>
        <position position="25"/>
    </location>
    <ligand>
        <name>3-phosphoshikimate</name>
        <dbReference type="ChEBI" id="CHEBI:145989"/>
    </ligand>
</feature>
<dbReference type="UniPathway" id="UPA00053">
    <property type="reaction ID" value="UER00089"/>
</dbReference>
<dbReference type="PROSITE" id="PS00104">
    <property type="entry name" value="EPSP_SYNTHASE_1"/>
    <property type="match status" value="1"/>
</dbReference>
<dbReference type="Pfam" id="PF00275">
    <property type="entry name" value="EPSP_synthase"/>
    <property type="match status" value="2"/>
</dbReference>
<dbReference type="GO" id="GO:0008652">
    <property type="term" value="P:amino acid biosynthetic process"/>
    <property type="evidence" value="ECO:0007669"/>
    <property type="project" value="UniProtKB-KW"/>
</dbReference>
<evidence type="ECO:0000259" key="9">
    <source>
        <dbReference type="Pfam" id="PF00275"/>
    </source>
</evidence>
<organism evidence="10 11">
    <name type="scientific">[Actinomadura] parvosata subsp. kistnae</name>
    <dbReference type="NCBI Taxonomy" id="1909395"/>
    <lineage>
        <taxon>Bacteria</taxon>
        <taxon>Bacillati</taxon>
        <taxon>Actinomycetota</taxon>
        <taxon>Actinomycetes</taxon>
        <taxon>Streptosporangiales</taxon>
        <taxon>Streptosporangiaceae</taxon>
        <taxon>Nonomuraea</taxon>
    </lineage>
</organism>
<feature type="binding site" evidence="7">
    <location>
        <position position="168"/>
    </location>
    <ligand>
        <name>3-phosphoshikimate</name>
        <dbReference type="ChEBI" id="CHEBI:145989"/>
    </ligand>
</feature>
<dbReference type="GO" id="GO:0009073">
    <property type="term" value="P:aromatic amino acid family biosynthetic process"/>
    <property type="evidence" value="ECO:0007669"/>
    <property type="project" value="UniProtKB-KW"/>
</dbReference>
<gene>
    <name evidence="7" type="primary">aroA</name>
    <name evidence="10" type="ORF">BKM31_52430</name>
</gene>
<dbReference type="InterPro" id="IPR006264">
    <property type="entry name" value="EPSP_synthase"/>
</dbReference>
<feature type="binding site" evidence="7">
    <location>
        <position position="169"/>
    </location>
    <ligand>
        <name>3-phosphoshikimate</name>
        <dbReference type="ChEBI" id="CHEBI:145989"/>
    </ligand>
</feature>
<dbReference type="GO" id="GO:0005737">
    <property type="term" value="C:cytoplasm"/>
    <property type="evidence" value="ECO:0007669"/>
    <property type="project" value="UniProtKB-SubCell"/>
</dbReference>
<dbReference type="OrthoDB" id="9809920at2"/>
<dbReference type="InterPro" id="IPR011049">
    <property type="entry name" value="Serralysin-like_metalloprot_C"/>
</dbReference>
<feature type="domain" description="Enolpyruvate transferase" evidence="9">
    <location>
        <begin position="373"/>
        <end position="501"/>
    </location>
</feature>
<feature type="binding site" evidence="7">
    <location>
        <position position="30"/>
    </location>
    <ligand>
        <name>3-phosphoshikimate</name>
        <dbReference type="ChEBI" id="CHEBI:145989"/>
    </ligand>
</feature>
<dbReference type="PANTHER" id="PTHR21090">
    <property type="entry name" value="AROM/DEHYDROQUINATE SYNTHASE"/>
    <property type="match status" value="1"/>
</dbReference>
<feature type="binding site" evidence="7">
    <location>
        <position position="196"/>
    </location>
    <ligand>
        <name>3-phosphoshikimate</name>
        <dbReference type="ChEBI" id="CHEBI:145989"/>
    </ligand>
</feature>
<feature type="binding site" evidence="7">
    <location>
        <position position="169"/>
    </location>
    <ligand>
        <name>phosphoenolpyruvate</name>
        <dbReference type="ChEBI" id="CHEBI:58702"/>
    </ligand>
</feature>
<dbReference type="GO" id="GO:0009423">
    <property type="term" value="P:chorismate biosynthetic process"/>
    <property type="evidence" value="ECO:0007669"/>
    <property type="project" value="UniProtKB-UniRule"/>
</dbReference>
<evidence type="ECO:0000256" key="4">
    <source>
        <dbReference type="ARBA" id="ARBA00022679"/>
    </source>
</evidence>
<dbReference type="PANTHER" id="PTHR21090:SF5">
    <property type="entry name" value="PENTAFUNCTIONAL AROM POLYPEPTIDE"/>
    <property type="match status" value="1"/>
</dbReference>
<feature type="region of interest" description="Disordered" evidence="8">
    <location>
        <begin position="284"/>
        <end position="321"/>
    </location>
</feature>
<keyword evidence="7" id="KW-0963">Cytoplasm</keyword>
<dbReference type="Proteomes" id="UP000190797">
    <property type="component" value="Chromosome"/>
</dbReference>
<dbReference type="SUPFAM" id="SSF101967">
    <property type="entry name" value="Adhesin YadA, collagen-binding domain"/>
    <property type="match status" value="1"/>
</dbReference>
<keyword evidence="11" id="KW-1185">Reference proteome</keyword>
<evidence type="ECO:0000256" key="6">
    <source>
        <dbReference type="ARBA" id="ARBA00044633"/>
    </source>
</evidence>
<dbReference type="InterPro" id="IPR013792">
    <property type="entry name" value="RNA3'P_cycl/enolpyr_Trfase_a/b"/>
</dbReference>
<keyword evidence="4 7" id="KW-0808">Transferase</keyword>
<comment type="catalytic activity">
    <reaction evidence="6">
        <text>3-phosphoshikimate + phosphoenolpyruvate = 5-O-(1-carboxyvinyl)-3-phosphoshikimate + phosphate</text>
        <dbReference type="Rhea" id="RHEA:21256"/>
        <dbReference type="ChEBI" id="CHEBI:43474"/>
        <dbReference type="ChEBI" id="CHEBI:57701"/>
        <dbReference type="ChEBI" id="CHEBI:58702"/>
        <dbReference type="ChEBI" id="CHEBI:145989"/>
        <dbReference type="EC" id="2.5.1.19"/>
    </reaction>
    <physiologicalReaction direction="left-to-right" evidence="6">
        <dbReference type="Rhea" id="RHEA:21257"/>
    </physiologicalReaction>
</comment>
<feature type="binding site" evidence="7">
    <location>
        <position position="26"/>
    </location>
    <ligand>
        <name>3-phosphoshikimate</name>
        <dbReference type="ChEBI" id="CHEBI:145989"/>
    </ligand>
</feature>
<feature type="binding site" evidence="7">
    <location>
        <position position="423"/>
    </location>
    <ligand>
        <name>3-phosphoshikimate</name>
        <dbReference type="ChEBI" id="CHEBI:145989"/>
    </ligand>
</feature>
<evidence type="ECO:0000256" key="7">
    <source>
        <dbReference type="HAMAP-Rule" id="MF_00210"/>
    </source>
</evidence>
<keyword evidence="3 7" id="KW-0028">Amino-acid biosynthesis</keyword>
<evidence type="ECO:0000256" key="8">
    <source>
        <dbReference type="SAM" id="MobiDB-lite"/>
    </source>
</evidence>
<dbReference type="CDD" id="cd01556">
    <property type="entry name" value="EPSP_synthase"/>
    <property type="match status" value="1"/>
</dbReference>
<keyword evidence="5 7" id="KW-0057">Aromatic amino acid biosynthesis</keyword>
<feature type="compositionally biased region" description="Low complexity" evidence="8">
    <location>
        <begin position="287"/>
        <end position="321"/>
    </location>
</feature>
<feature type="binding site" evidence="7">
    <location>
        <position position="25"/>
    </location>
    <ligand>
        <name>phosphoenolpyruvate</name>
        <dbReference type="ChEBI" id="CHEBI:58702"/>
    </ligand>
</feature>
<dbReference type="FunFam" id="3.65.10.10:FF:000011">
    <property type="entry name" value="3-phosphoshikimate 1-carboxyvinyltransferase"/>
    <property type="match status" value="1"/>
</dbReference>
<comment type="function">
    <text evidence="7">Catalyzes the transfer of the enolpyruvyl moiety of phosphoenolpyruvate (PEP) to the 5-hydroxyl of shikimate-3-phosphate (S3P) to produce enolpyruvyl shikimate-3-phosphate and inorganic phosphate.</text>
</comment>
<feature type="binding site" evidence="7">
    <location>
        <position position="396"/>
    </location>
    <ligand>
        <name>3-phosphoshikimate</name>
        <dbReference type="ChEBI" id="CHEBI:145989"/>
    </ligand>
</feature>
<comment type="subcellular location">
    <subcellularLocation>
        <location evidence="7">Cytoplasm</location>
    </subcellularLocation>
</comment>
<dbReference type="STRING" id="1909395.BKM31_52430"/>
<comment type="similarity">
    <text evidence="2 7">Belongs to the EPSP synthase family.</text>
</comment>
<feature type="binding site" evidence="7">
    <location>
        <position position="427"/>
    </location>
    <ligand>
        <name>phosphoenolpyruvate</name>
        <dbReference type="ChEBI" id="CHEBI:58702"/>
    </ligand>
</feature>
<dbReference type="KEGG" id="noa:BKM31_52430"/>
<dbReference type="EMBL" id="CP017717">
    <property type="protein sequence ID" value="AQZ68935.1"/>
    <property type="molecule type" value="Genomic_DNA"/>
</dbReference>
<evidence type="ECO:0000256" key="3">
    <source>
        <dbReference type="ARBA" id="ARBA00022605"/>
    </source>
</evidence>